<organism evidence="2 3">
    <name type="scientific">Pedobacter hartonius</name>
    <dbReference type="NCBI Taxonomy" id="425514"/>
    <lineage>
        <taxon>Bacteria</taxon>
        <taxon>Pseudomonadati</taxon>
        <taxon>Bacteroidota</taxon>
        <taxon>Sphingobacteriia</taxon>
        <taxon>Sphingobacteriales</taxon>
        <taxon>Sphingobacteriaceae</taxon>
        <taxon>Pedobacter</taxon>
    </lineage>
</organism>
<proteinExistence type="predicted"/>
<dbReference type="OrthoDB" id="708674at2"/>
<evidence type="ECO:0000313" key="2">
    <source>
        <dbReference type="EMBL" id="SEA51923.1"/>
    </source>
</evidence>
<dbReference type="SUPFAM" id="SSF46955">
    <property type="entry name" value="Putative DNA-binding domain"/>
    <property type="match status" value="1"/>
</dbReference>
<dbReference type="STRING" id="425514.SAMN05443550_103477"/>
<evidence type="ECO:0000313" key="3">
    <source>
        <dbReference type="Proteomes" id="UP000198850"/>
    </source>
</evidence>
<keyword evidence="3" id="KW-1185">Reference proteome</keyword>
<evidence type="ECO:0000259" key="1">
    <source>
        <dbReference type="Pfam" id="PF12728"/>
    </source>
</evidence>
<dbReference type="Proteomes" id="UP000198850">
    <property type="component" value="Unassembled WGS sequence"/>
</dbReference>
<dbReference type="InterPro" id="IPR041657">
    <property type="entry name" value="HTH_17"/>
</dbReference>
<protein>
    <submittedName>
        <fullName evidence="2">Helix-turn-helix domain-containing protein</fullName>
    </submittedName>
</protein>
<name>A0A1H4BV16_9SPHI</name>
<dbReference type="AlphaFoldDB" id="A0A1H4BV16"/>
<feature type="domain" description="Helix-turn-helix" evidence="1">
    <location>
        <begin position="47"/>
        <end position="93"/>
    </location>
</feature>
<gene>
    <name evidence="2" type="ORF">SAMN05443550_103477</name>
</gene>
<dbReference type="InterPro" id="IPR009061">
    <property type="entry name" value="DNA-bd_dom_put_sf"/>
</dbReference>
<sequence>MLRKILEKIESLIQLLTTVAELLNQLTVNTSNLQTIPSPGGLHPPRFLSIQEAASRYCFSTKTFRRWIQSGKIIPTTIGGRDYFEENALREYIVSNGFAKHKGCGCN</sequence>
<dbReference type="Pfam" id="PF12728">
    <property type="entry name" value="HTH_17"/>
    <property type="match status" value="1"/>
</dbReference>
<reference evidence="2 3" key="1">
    <citation type="submission" date="2016-10" db="EMBL/GenBank/DDBJ databases">
        <authorList>
            <person name="de Groot N.N."/>
        </authorList>
    </citation>
    <scope>NUCLEOTIDE SEQUENCE [LARGE SCALE GENOMIC DNA]</scope>
    <source>
        <strain evidence="2 3">DSM 19033</strain>
    </source>
</reference>
<accession>A0A1H4BV16</accession>
<dbReference type="RefSeq" id="WP_090556078.1">
    <property type="nucleotide sequence ID" value="NZ_FNRA01000003.1"/>
</dbReference>
<dbReference type="EMBL" id="FNRA01000003">
    <property type="protein sequence ID" value="SEA51923.1"/>
    <property type="molecule type" value="Genomic_DNA"/>
</dbReference>